<organism evidence="3 4">
    <name type="scientific">Potamilus streckersoni</name>
    <dbReference type="NCBI Taxonomy" id="2493646"/>
    <lineage>
        <taxon>Eukaryota</taxon>
        <taxon>Metazoa</taxon>
        <taxon>Spiralia</taxon>
        <taxon>Lophotrochozoa</taxon>
        <taxon>Mollusca</taxon>
        <taxon>Bivalvia</taxon>
        <taxon>Autobranchia</taxon>
        <taxon>Heteroconchia</taxon>
        <taxon>Palaeoheterodonta</taxon>
        <taxon>Unionida</taxon>
        <taxon>Unionoidea</taxon>
        <taxon>Unionidae</taxon>
        <taxon>Ambleminae</taxon>
        <taxon>Lampsilini</taxon>
        <taxon>Potamilus</taxon>
    </lineage>
</organism>
<accession>A0AAE0W828</accession>
<dbReference type="InterPro" id="IPR009060">
    <property type="entry name" value="UBA-like_sf"/>
</dbReference>
<keyword evidence="4" id="KW-1185">Reference proteome</keyword>
<protein>
    <recommendedName>
        <fullName evidence="2">Sequestosome-1 UBA domain-containing protein</fullName>
    </recommendedName>
</protein>
<dbReference type="Pfam" id="PF16577">
    <property type="entry name" value="UBA_5"/>
    <property type="match status" value="1"/>
</dbReference>
<reference evidence="3" key="1">
    <citation type="journal article" date="2021" name="Genome Biol. Evol.">
        <title>A High-Quality Reference Genome for a Parasitic Bivalve with Doubly Uniparental Inheritance (Bivalvia: Unionida).</title>
        <authorList>
            <person name="Smith C.H."/>
        </authorList>
    </citation>
    <scope>NUCLEOTIDE SEQUENCE</scope>
    <source>
        <strain evidence="3">CHS0354</strain>
    </source>
</reference>
<name>A0AAE0W828_9BIVA</name>
<dbReference type="Gene3D" id="1.10.8.10">
    <property type="entry name" value="DNA helicase RuvA subunit, C-terminal domain"/>
    <property type="match status" value="1"/>
</dbReference>
<gene>
    <name evidence="3" type="ORF">CHS0354_042913</name>
</gene>
<sequence length="132" mass="15369">MCQKEARNKKDDKTENSGFCVDGEREKDMEGEDFLTTVDSNRTRILNQVKQIMERHCRPTEENLRHDQILMKRRPLILKKVKTKITKALQQMLAMFFNNDGGWLTSPLVSVDWNIGRALDAMKPQSLDTRMA</sequence>
<reference evidence="3" key="2">
    <citation type="journal article" date="2021" name="Genome Biol. Evol.">
        <title>Developing a high-quality reference genome for a parasitic bivalve with doubly uniparental inheritance (Bivalvia: Unionida).</title>
        <authorList>
            <person name="Smith C.H."/>
        </authorList>
    </citation>
    <scope>NUCLEOTIDE SEQUENCE</scope>
    <source>
        <strain evidence="3">CHS0354</strain>
        <tissue evidence="3">Mantle</tissue>
    </source>
</reference>
<proteinExistence type="predicted"/>
<dbReference type="Proteomes" id="UP001195483">
    <property type="component" value="Unassembled WGS sequence"/>
</dbReference>
<evidence type="ECO:0000259" key="2">
    <source>
        <dbReference type="Pfam" id="PF16577"/>
    </source>
</evidence>
<evidence type="ECO:0000313" key="3">
    <source>
        <dbReference type="EMBL" id="KAK3603902.1"/>
    </source>
</evidence>
<evidence type="ECO:0000256" key="1">
    <source>
        <dbReference type="SAM" id="MobiDB-lite"/>
    </source>
</evidence>
<comment type="caution">
    <text evidence="3">The sequence shown here is derived from an EMBL/GenBank/DDBJ whole genome shotgun (WGS) entry which is preliminary data.</text>
</comment>
<dbReference type="EMBL" id="JAEAOA010002358">
    <property type="protein sequence ID" value="KAK3603902.1"/>
    <property type="molecule type" value="Genomic_DNA"/>
</dbReference>
<feature type="compositionally biased region" description="Basic and acidic residues" evidence="1">
    <location>
        <begin position="1"/>
        <end position="15"/>
    </location>
</feature>
<dbReference type="AlphaFoldDB" id="A0AAE0W828"/>
<dbReference type="SUPFAM" id="SSF46934">
    <property type="entry name" value="UBA-like"/>
    <property type="match status" value="1"/>
</dbReference>
<reference evidence="3" key="3">
    <citation type="submission" date="2023-05" db="EMBL/GenBank/DDBJ databases">
        <authorList>
            <person name="Smith C.H."/>
        </authorList>
    </citation>
    <scope>NUCLEOTIDE SEQUENCE</scope>
    <source>
        <strain evidence="3">CHS0354</strain>
        <tissue evidence="3">Mantle</tissue>
    </source>
</reference>
<dbReference type="InterPro" id="IPR033741">
    <property type="entry name" value="SQSTM_UBA"/>
</dbReference>
<evidence type="ECO:0000313" key="4">
    <source>
        <dbReference type="Proteomes" id="UP001195483"/>
    </source>
</evidence>
<feature type="region of interest" description="Disordered" evidence="1">
    <location>
        <begin position="1"/>
        <end position="23"/>
    </location>
</feature>
<feature type="domain" description="Sequestosome-1 UBA" evidence="2">
    <location>
        <begin position="83"/>
        <end position="123"/>
    </location>
</feature>